<name>A0ACB8C0N8_9AGAM</name>
<proteinExistence type="predicted"/>
<keyword evidence="2" id="KW-1185">Reference proteome</keyword>
<comment type="caution">
    <text evidence="1">The sequence shown here is derived from an EMBL/GenBank/DDBJ whole genome shotgun (WGS) entry which is preliminary data.</text>
</comment>
<gene>
    <name evidence="1" type="ORF">BV22DRAFT_58676</name>
</gene>
<evidence type="ECO:0000313" key="1">
    <source>
        <dbReference type="EMBL" id="KAH7930578.1"/>
    </source>
</evidence>
<dbReference type="Proteomes" id="UP000790709">
    <property type="component" value="Unassembled WGS sequence"/>
</dbReference>
<sequence>MFRESPSTGVQLMDYSQESSLEAWLSPPMIPGYIVMASILTLMLQLRQWPTSLLWSLTTFPKRDTLSGLAVSRRENAALRLALQRGGLTAFSFMVARLLGCLVFLGLSIATFCMQTRRNGQDRTGIQPGNASKDLTVWGGIDNTSQLVLGLTALYASLLASLSLLTSSKSWSQRTSTHLSVIAFATFLVFAYRDLWPLMTFTKTPQDIREGWLVWAKLLTLALVGIIFPLTSPRQYTSLDLTQGPVDATAADHGVDGPVVEVHPEQTASWLSLLLYSWLDRTVFLAYRSSHLSRDQLPQLADYDRAKNLVKKGFPLIDTFSGSKKRHIFFGLMEIYRKEYATMAALVVLQVLLTLTSPLAVNRLLDHMEGGREGAVVRPWVWAALLFIGPTMHSISFQWYTSIGARIAVHTEGILTQLIFEHALRIRVKAGAQNPGVSEGDSHSSDDSAGDASSTEPGDVGSRTDLSSSAKRNVEADRTPPSSVNFTGRINNLITTDMSNITDSKDFLSAAIEIPLQISLCTCFLYYILGFSALVGLLVMLILFPLPGYVANRFQGIQVEQMKKTDARVQSVTESMHILRMIKLFGWENKIGARVAEKRDEELLWTRRRQLLQLLSNMINFVIPIAVMLTTYTTFTIFMKQELSASLVFSSMAIFDILQSQLHVVSWSIPRILQGRVALDRVNDFLRNSELLDTLAAQGGATDVEELDIIGFRHATFAWSEEDTGLIAPSRRSFHLQIDNEVVFQQGRINLVVGPTGSGKTSMLLALLGEMHFIPSRPNSWFGLPRKKGIAYAAQESWVQNETIRDNIVFGAPFDEARYNKVLYQCGLERDLALFEARDLTEVGEKGLTLSGGQKARVTLARAIYSSAQILLLDDVLAALDVHTAKWVIDKCFCGELVRGRTIIMATHSLAMTSGVAHFVVTLNSNGVVIGQGALFDATTQIDDLIAEVGEVRKEAEQAQAQDTKQEVTPDGKLVSVEELVEGHVDWSALKLYLVGWGGGHPAIYWVLFLVGMTMTHLSKAAQPWYLGYWARQYEGHTSTVDVSYYVTIYSSILISTVVLYSFSYTVNLFGMLRASRSIHKNLVGSIFGTTLRWLDTTPTARIIARCTQDINSVDGPFALGLSSLIELTITMMIKLGAVVLLSPSFLLPGILVAVVGGWCGQIYMKAELSVKRELSNAKAPVLGHLGAAITGLVSIRAYGAQEAFKVGSLARIDRYTQAARAFYSLNCWVSVRLEALGALFSAGLAAYLIYGQSTMEASDVGFSLNMAVTFSAMVLWWIIIFNDVEINGNSLERIAGYMAIEQEPKAIESGRPPAYWPASGDLRVENLSARYSSTGPMILRGLSFHIRSGERIGIVGRTGSGKSSLSLALLRSILTEGDVYFDGIHTSSLNLDALRSNITIIPQIPELLSGTLRQNIDPFDQCDDATLNDALRSAGLFAAQMDSDRGKLTLDSDISGGGGNLSVGQRQILAIARAMLRGSKLLILDEATSAIDHKTDSVIQSSLRTGLHDVTQIIVAHRLQTVIDADKIMVLDAGQIVEFASPKELLEDDQGFLRALVDASEDKDMLFSIAKQSK</sequence>
<reference evidence="1" key="1">
    <citation type="journal article" date="2021" name="New Phytol.">
        <title>Evolutionary innovations through gain and loss of genes in the ectomycorrhizal Boletales.</title>
        <authorList>
            <person name="Wu G."/>
            <person name="Miyauchi S."/>
            <person name="Morin E."/>
            <person name="Kuo A."/>
            <person name="Drula E."/>
            <person name="Varga T."/>
            <person name="Kohler A."/>
            <person name="Feng B."/>
            <person name="Cao Y."/>
            <person name="Lipzen A."/>
            <person name="Daum C."/>
            <person name="Hundley H."/>
            <person name="Pangilinan J."/>
            <person name="Johnson J."/>
            <person name="Barry K."/>
            <person name="LaButti K."/>
            <person name="Ng V."/>
            <person name="Ahrendt S."/>
            <person name="Min B."/>
            <person name="Choi I.G."/>
            <person name="Park H."/>
            <person name="Plett J.M."/>
            <person name="Magnuson J."/>
            <person name="Spatafora J.W."/>
            <person name="Nagy L.G."/>
            <person name="Henrissat B."/>
            <person name="Grigoriev I.V."/>
            <person name="Yang Z.L."/>
            <person name="Xu J."/>
            <person name="Martin F.M."/>
        </authorList>
    </citation>
    <scope>NUCLEOTIDE SEQUENCE</scope>
    <source>
        <strain evidence="1">KUC20120723A-06</strain>
    </source>
</reference>
<keyword evidence="1" id="KW-0378">Hydrolase</keyword>
<organism evidence="1 2">
    <name type="scientific">Leucogyrophana mollusca</name>
    <dbReference type="NCBI Taxonomy" id="85980"/>
    <lineage>
        <taxon>Eukaryota</taxon>
        <taxon>Fungi</taxon>
        <taxon>Dikarya</taxon>
        <taxon>Basidiomycota</taxon>
        <taxon>Agaricomycotina</taxon>
        <taxon>Agaricomycetes</taxon>
        <taxon>Agaricomycetidae</taxon>
        <taxon>Boletales</taxon>
        <taxon>Boletales incertae sedis</taxon>
        <taxon>Leucogyrophana</taxon>
    </lineage>
</organism>
<accession>A0ACB8C0N8</accession>
<protein>
    <submittedName>
        <fullName evidence="1">P-loop containing nucleoside triphosphate hydrolase protein</fullName>
    </submittedName>
</protein>
<evidence type="ECO:0000313" key="2">
    <source>
        <dbReference type="Proteomes" id="UP000790709"/>
    </source>
</evidence>
<dbReference type="EMBL" id="MU266331">
    <property type="protein sequence ID" value="KAH7930578.1"/>
    <property type="molecule type" value="Genomic_DNA"/>
</dbReference>